<reference evidence="1" key="2">
    <citation type="journal article" date="2022" name="Proc. Natl. Acad. Sci. U.S.A.">
        <title>Diploid-dominant life cycles characterize the early evolution of Fungi.</title>
        <authorList>
            <person name="Amses K.R."/>
            <person name="Simmons D.R."/>
            <person name="Longcore J.E."/>
            <person name="Mondo S.J."/>
            <person name="Seto K."/>
            <person name="Jeronimo G.H."/>
            <person name="Bonds A.E."/>
            <person name="Quandt C.A."/>
            <person name="Davis W.J."/>
            <person name="Chang Y."/>
            <person name="Federici B.A."/>
            <person name="Kuo A."/>
            <person name="LaButti K."/>
            <person name="Pangilinan J."/>
            <person name="Andreopoulos W."/>
            <person name="Tritt A."/>
            <person name="Riley R."/>
            <person name="Hundley H."/>
            <person name="Johnson J."/>
            <person name="Lipzen A."/>
            <person name="Barry K."/>
            <person name="Lang B.F."/>
            <person name="Cuomo C.A."/>
            <person name="Buchler N.E."/>
            <person name="Grigoriev I.V."/>
            <person name="Spatafora J.W."/>
            <person name="Stajich J.E."/>
            <person name="James T.Y."/>
        </authorList>
    </citation>
    <scope>NUCLEOTIDE SEQUENCE</scope>
    <source>
        <strain evidence="1">AG</strain>
    </source>
</reference>
<sequence length="55" mass="6295">MTYKAPCLQSKLWFVGFQMPMALQSSCMIVSCSVQSVIYLPRWSHGDAILVAKWR</sequence>
<dbReference type="PROSITE" id="PS51257">
    <property type="entry name" value="PROKAR_LIPOPROTEIN"/>
    <property type="match status" value="1"/>
</dbReference>
<dbReference type="Proteomes" id="UP001206595">
    <property type="component" value="Unassembled WGS sequence"/>
</dbReference>
<reference evidence="1" key="1">
    <citation type="submission" date="2021-06" db="EMBL/GenBank/DDBJ databases">
        <authorList>
            <consortium name="DOE Joint Genome Institute"/>
            <person name="Mondo S.J."/>
            <person name="Amses K.R."/>
            <person name="Simmons D.R."/>
            <person name="Longcore J.E."/>
            <person name="Seto K."/>
            <person name="Alves G.H."/>
            <person name="Bonds A.E."/>
            <person name="Quandt C.A."/>
            <person name="Davis W.J."/>
            <person name="Chang Y."/>
            <person name="Letcher P.M."/>
            <person name="Powell M.J."/>
            <person name="Kuo A."/>
            <person name="Labutti K."/>
            <person name="Pangilinan J."/>
            <person name="Andreopoulos W."/>
            <person name="Tritt A."/>
            <person name="Riley R."/>
            <person name="Hundley H."/>
            <person name="Johnson J."/>
            <person name="Lipzen A."/>
            <person name="Barry K."/>
            <person name="Berbee M.L."/>
            <person name="Buchler N.E."/>
            <person name="Grigoriev I.V."/>
            <person name="Spatafora J.W."/>
            <person name="Stajich J.E."/>
            <person name="James T.Y."/>
        </authorList>
    </citation>
    <scope>NUCLEOTIDE SEQUENCE</scope>
    <source>
        <strain evidence="1">AG</strain>
    </source>
</reference>
<comment type="caution">
    <text evidence="1">The sequence shown here is derived from an EMBL/GenBank/DDBJ whole genome shotgun (WGS) entry which is preliminary data.</text>
</comment>
<evidence type="ECO:0000313" key="2">
    <source>
        <dbReference type="Proteomes" id="UP001206595"/>
    </source>
</evidence>
<dbReference type="GeneID" id="75913367"/>
<name>A0AAD5EBJ2_UMBRA</name>
<evidence type="ECO:0000313" key="1">
    <source>
        <dbReference type="EMBL" id="KAI8580881.1"/>
    </source>
</evidence>
<protein>
    <submittedName>
        <fullName evidence="1">Uncharacterized protein</fullName>
    </submittedName>
</protein>
<organism evidence="1 2">
    <name type="scientific">Umbelopsis ramanniana AG</name>
    <dbReference type="NCBI Taxonomy" id="1314678"/>
    <lineage>
        <taxon>Eukaryota</taxon>
        <taxon>Fungi</taxon>
        <taxon>Fungi incertae sedis</taxon>
        <taxon>Mucoromycota</taxon>
        <taxon>Mucoromycotina</taxon>
        <taxon>Umbelopsidomycetes</taxon>
        <taxon>Umbelopsidales</taxon>
        <taxon>Umbelopsidaceae</taxon>
        <taxon>Umbelopsis</taxon>
    </lineage>
</organism>
<gene>
    <name evidence="1" type="ORF">K450DRAFT_235023</name>
</gene>
<keyword evidence="2" id="KW-1185">Reference proteome</keyword>
<dbReference type="RefSeq" id="XP_051445885.1">
    <property type="nucleotide sequence ID" value="XM_051588022.1"/>
</dbReference>
<accession>A0AAD5EBJ2</accession>
<dbReference type="EMBL" id="MU620909">
    <property type="protein sequence ID" value="KAI8580881.1"/>
    <property type="molecule type" value="Genomic_DNA"/>
</dbReference>
<dbReference type="AlphaFoldDB" id="A0AAD5EBJ2"/>
<proteinExistence type="predicted"/>